<proteinExistence type="predicted"/>
<dbReference type="Pfam" id="PF12680">
    <property type="entry name" value="SnoaL_2"/>
    <property type="match status" value="1"/>
</dbReference>
<evidence type="ECO:0000259" key="1">
    <source>
        <dbReference type="Pfam" id="PF12680"/>
    </source>
</evidence>
<keyword evidence="3" id="KW-1185">Reference proteome</keyword>
<evidence type="ECO:0000313" key="3">
    <source>
        <dbReference type="Proteomes" id="UP001500221"/>
    </source>
</evidence>
<dbReference type="EMBL" id="BAABKG010000003">
    <property type="protein sequence ID" value="GAA5150064.1"/>
    <property type="molecule type" value="Genomic_DNA"/>
</dbReference>
<evidence type="ECO:0000313" key="2">
    <source>
        <dbReference type="EMBL" id="GAA5150064.1"/>
    </source>
</evidence>
<protein>
    <recommendedName>
        <fullName evidence="1">SnoaL-like domain-containing protein</fullName>
    </recommendedName>
</protein>
<feature type="domain" description="SnoaL-like" evidence="1">
    <location>
        <begin position="20"/>
        <end position="112"/>
    </location>
</feature>
<accession>A0ABP9PPS6</accession>
<comment type="caution">
    <text evidence="2">The sequence shown here is derived from an EMBL/GenBank/DDBJ whole genome shotgun (WGS) entry which is preliminary data.</text>
</comment>
<dbReference type="Proteomes" id="UP001500221">
    <property type="component" value="Unassembled WGS sequence"/>
</dbReference>
<gene>
    <name evidence="2" type="ORF">GCM10023340_26370</name>
</gene>
<dbReference type="InterPro" id="IPR037401">
    <property type="entry name" value="SnoaL-like"/>
</dbReference>
<name>A0ABP9PPS6_9ACTN</name>
<sequence length="121" mass="13074">MPRLDGMDTNTITQQLPTTIRDFNAAHEARDADAALALVTEDAVVADVGEAFVGEAALRRFVAEAGAEFTYTDEVTGVRRDGEVWVVGHHLEGDFPGGVADLDYRFALEGDRIARLDIVLG</sequence>
<dbReference type="SUPFAM" id="SSF54427">
    <property type="entry name" value="NTF2-like"/>
    <property type="match status" value="1"/>
</dbReference>
<dbReference type="InterPro" id="IPR032710">
    <property type="entry name" value="NTF2-like_dom_sf"/>
</dbReference>
<reference evidence="3" key="1">
    <citation type="journal article" date="2019" name="Int. J. Syst. Evol. Microbiol.">
        <title>The Global Catalogue of Microorganisms (GCM) 10K type strain sequencing project: providing services to taxonomists for standard genome sequencing and annotation.</title>
        <authorList>
            <consortium name="The Broad Institute Genomics Platform"/>
            <consortium name="The Broad Institute Genome Sequencing Center for Infectious Disease"/>
            <person name="Wu L."/>
            <person name="Ma J."/>
        </authorList>
    </citation>
    <scope>NUCLEOTIDE SEQUENCE [LARGE SCALE GENOMIC DNA]</scope>
    <source>
        <strain evidence="3">JCM 18459</strain>
    </source>
</reference>
<dbReference type="Gene3D" id="3.10.450.50">
    <property type="match status" value="1"/>
</dbReference>
<organism evidence="2 3">
    <name type="scientific">Nocardioides marinquilinus</name>
    <dbReference type="NCBI Taxonomy" id="1210400"/>
    <lineage>
        <taxon>Bacteria</taxon>
        <taxon>Bacillati</taxon>
        <taxon>Actinomycetota</taxon>
        <taxon>Actinomycetes</taxon>
        <taxon>Propionibacteriales</taxon>
        <taxon>Nocardioidaceae</taxon>
        <taxon>Nocardioides</taxon>
    </lineage>
</organism>